<sequence>MSEGGSNPESSASPDRNSISPSPLVGSTSISRKRMTYLIAYPPTRTFLFYGKSPLLLLQLQLLSSPTPNHASPALNLELPSHFACRHRKTIALVVDSNSEQKLAAFRVKNGKEHISVEDMMFSVISNLSDKNRKNYEFTSVRNHFQFICRWTRYKRRKSSDEAGSFEWRFVMLSTPVPFSLEAKPLARITKNAIIFSSDFQDVLASISSQDAEITKTKFVRTVLILGLWVLIGEGYVDPVGKRNRTCVCF</sequence>
<keyword evidence="3" id="KW-1185">Reference proteome</keyword>
<proteinExistence type="predicted"/>
<evidence type="ECO:0000256" key="1">
    <source>
        <dbReference type="SAM" id="MobiDB-lite"/>
    </source>
</evidence>
<accession>A0A1U7LQX4</accession>
<feature type="region of interest" description="Disordered" evidence="1">
    <location>
        <begin position="1"/>
        <end position="27"/>
    </location>
</feature>
<evidence type="ECO:0000313" key="3">
    <source>
        <dbReference type="Proteomes" id="UP000186594"/>
    </source>
</evidence>
<evidence type="ECO:0000313" key="2">
    <source>
        <dbReference type="EMBL" id="OLL25057.1"/>
    </source>
</evidence>
<dbReference type="EMBL" id="LXFE01000511">
    <property type="protein sequence ID" value="OLL25057.1"/>
    <property type="molecule type" value="Genomic_DNA"/>
</dbReference>
<dbReference type="AlphaFoldDB" id="A0A1U7LQX4"/>
<gene>
    <name evidence="2" type="ORF">NEOLI_002570</name>
</gene>
<organism evidence="2 3">
    <name type="scientific">Neolecta irregularis (strain DAH-3)</name>
    <dbReference type="NCBI Taxonomy" id="1198029"/>
    <lineage>
        <taxon>Eukaryota</taxon>
        <taxon>Fungi</taxon>
        <taxon>Dikarya</taxon>
        <taxon>Ascomycota</taxon>
        <taxon>Taphrinomycotina</taxon>
        <taxon>Neolectales</taxon>
        <taxon>Neolectaceae</taxon>
        <taxon>Neolecta</taxon>
    </lineage>
</organism>
<name>A0A1U7LQX4_NEOID</name>
<dbReference type="Proteomes" id="UP000186594">
    <property type="component" value="Unassembled WGS sequence"/>
</dbReference>
<protein>
    <submittedName>
        <fullName evidence="2">Uncharacterized protein</fullName>
    </submittedName>
</protein>
<comment type="caution">
    <text evidence="2">The sequence shown here is derived from an EMBL/GenBank/DDBJ whole genome shotgun (WGS) entry which is preliminary data.</text>
</comment>
<reference evidence="2 3" key="1">
    <citation type="submission" date="2016-04" db="EMBL/GenBank/DDBJ databases">
        <title>Evolutionary innovation and constraint leading to complex multicellularity in the Ascomycota.</title>
        <authorList>
            <person name="Cisse O."/>
            <person name="Nguyen A."/>
            <person name="Hewitt D.A."/>
            <person name="Jedd G."/>
            <person name="Stajich J.E."/>
        </authorList>
    </citation>
    <scope>NUCLEOTIDE SEQUENCE [LARGE SCALE GENOMIC DNA]</scope>
    <source>
        <strain evidence="2 3">DAH-3</strain>
    </source>
</reference>